<dbReference type="Gene3D" id="3.40.50.620">
    <property type="entry name" value="HUPs"/>
    <property type="match status" value="2"/>
</dbReference>
<reference evidence="3" key="1">
    <citation type="journal article" date="2014" name="Int. J. Syst. Evol. Microbiol.">
        <title>Complete genome sequence of Corynebacterium casei LMG S-19264T (=DSM 44701T), isolated from a smear-ripened cheese.</title>
        <authorList>
            <consortium name="US DOE Joint Genome Institute (JGI-PGF)"/>
            <person name="Walter F."/>
            <person name="Albersmeier A."/>
            <person name="Kalinowski J."/>
            <person name="Ruckert C."/>
        </authorList>
    </citation>
    <scope>NUCLEOTIDE SEQUENCE</scope>
    <source>
        <strain evidence="3">CGMCC 1.15388</strain>
    </source>
</reference>
<dbReference type="PANTHER" id="PTHR46553">
    <property type="entry name" value="ADENINE NUCLEOTIDE ALPHA HYDROLASES-LIKE SUPERFAMILY PROTEIN"/>
    <property type="match status" value="1"/>
</dbReference>
<comment type="caution">
    <text evidence="3">The sequence shown here is derived from an EMBL/GenBank/DDBJ whole genome shotgun (WGS) entry which is preliminary data.</text>
</comment>
<dbReference type="InterPro" id="IPR006016">
    <property type="entry name" value="UspA"/>
</dbReference>
<comment type="similarity">
    <text evidence="1">Belongs to the universal stress protein A family.</text>
</comment>
<feature type="domain" description="UspA" evidence="2">
    <location>
        <begin position="19"/>
        <end position="154"/>
    </location>
</feature>
<reference evidence="3" key="2">
    <citation type="submission" date="2020-09" db="EMBL/GenBank/DDBJ databases">
        <authorList>
            <person name="Sun Q."/>
            <person name="Zhou Y."/>
        </authorList>
    </citation>
    <scope>NUCLEOTIDE SEQUENCE</scope>
    <source>
        <strain evidence="3">CGMCC 1.15388</strain>
    </source>
</reference>
<dbReference type="Pfam" id="PF00582">
    <property type="entry name" value="Usp"/>
    <property type="match status" value="2"/>
</dbReference>
<evidence type="ECO:0000256" key="1">
    <source>
        <dbReference type="ARBA" id="ARBA00008791"/>
    </source>
</evidence>
<accession>A0A917EQ99</accession>
<dbReference type="InterPro" id="IPR006015">
    <property type="entry name" value="Universal_stress_UspA"/>
</dbReference>
<dbReference type="Proteomes" id="UP000633136">
    <property type="component" value="Unassembled WGS sequence"/>
</dbReference>
<organism evidence="3 4">
    <name type="scientific">Nesterenkonia cremea</name>
    <dbReference type="NCBI Taxonomy" id="1882340"/>
    <lineage>
        <taxon>Bacteria</taxon>
        <taxon>Bacillati</taxon>
        <taxon>Actinomycetota</taxon>
        <taxon>Actinomycetes</taxon>
        <taxon>Micrococcales</taxon>
        <taxon>Micrococcaceae</taxon>
        <taxon>Nesterenkonia</taxon>
    </lineage>
</organism>
<dbReference type="AlphaFoldDB" id="A0A917EQ99"/>
<dbReference type="RefSeq" id="WP_188684753.1">
    <property type="nucleotide sequence ID" value="NZ_BMIS01000007.1"/>
</dbReference>
<dbReference type="PRINTS" id="PR01438">
    <property type="entry name" value="UNVRSLSTRESS"/>
</dbReference>
<sequence length="326" mass="34919">MNAARQTTSPQPADRPLGVILGFDGSQQAIRALHWAARAAQRRDLPLTVITAYTVPAAISGYTDPTTDLTGDSLARRGAEDIIDEARRYLVDYPGEVTYRIDYGDAAGVVIGLSSQASLAVVGSRGRGGFIGMMLGSVASSSAAHTDCPCVVVPASYDPQAHSGQTLFSPTEDPRPVTVGVDGSEHGRAAAWEAAQAASDRETVLRMILAMPPLDAALIWYPELAPRDPEFTRRHRKQLQKRLRDEGEWLQKHFPQLRLDQEVVEGSAAEALVAETPTSQLTVVGTRGRGGIASTLLGSVSRGLLLKADGPVMVVPQRFDQSETPE</sequence>
<dbReference type="EMBL" id="BMIS01000007">
    <property type="protein sequence ID" value="GGE70632.1"/>
    <property type="molecule type" value="Genomic_DNA"/>
</dbReference>
<dbReference type="PANTHER" id="PTHR46553:SF3">
    <property type="entry name" value="ADENINE NUCLEOTIDE ALPHA HYDROLASES-LIKE SUPERFAMILY PROTEIN"/>
    <property type="match status" value="1"/>
</dbReference>
<gene>
    <name evidence="3" type="ORF">GCM10011401_17310</name>
</gene>
<dbReference type="InterPro" id="IPR014729">
    <property type="entry name" value="Rossmann-like_a/b/a_fold"/>
</dbReference>
<evidence type="ECO:0000259" key="2">
    <source>
        <dbReference type="Pfam" id="PF00582"/>
    </source>
</evidence>
<evidence type="ECO:0000313" key="4">
    <source>
        <dbReference type="Proteomes" id="UP000633136"/>
    </source>
</evidence>
<name>A0A917EQ99_9MICC</name>
<keyword evidence="4" id="KW-1185">Reference proteome</keyword>
<evidence type="ECO:0000313" key="3">
    <source>
        <dbReference type="EMBL" id="GGE70632.1"/>
    </source>
</evidence>
<protein>
    <submittedName>
        <fullName evidence="3">Universal stress protein UspA</fullName>
    </submittedName>
</protein>
<proteinExistence type="inferred from homology"/>
<feature type="domain" description="UspA" evidence="2">
    <location>
        <begin position="175"/>
        <end position="316"/>
    </location>
</feature>
<dbReference type="SUPFAM" id="SSF52402">
    <property type="entry name" value="Adenine nucleotide alpha hydrolases-like"/>
    <property type="match status" value="2"/>
</dbReference>